<keyword evidence="1" id="KW-0812">Transmembrane</keyword>
<gene>
    <name evidence="3" type="ORF">MDA_GLEAN10004931</name>
</gene>
<dbReference type="InterPro" id="IPR013594">
    <property type="entry name" value="Dynein_heavy_tail"/>
</dbReference>
<dbReference type="PANTHER" id="PTHR46532">
    <property type="entry name" value="MALE FERTILITY FACTOR KL5"/>
    <property type="match status" value="1"/>
</dbReference>
<evidence type="ECO:0000313" key="4">
    <source>
        <dbReference type="Proteomes" id="UP000010556"/>
    </source>
</evidence>
<evidence type="ECO:0000256" key="1">
    <source>
        <dbReference type="SAM" id="Phobius"/>
    </source>
</evidence>
<dbReference type="GO" id="GO:0051959">
    <property type="term" value="F:dynein light intermediate chain binding"/>
    <property type="evidence" value="ECO:0007669"/>
    <property type="project" value="InterPro"/>
</dbReference>
<proteinExistence type="predicted"/>
<dbReference type="PANTHER" id="PTHR46532:SF11">
    <property type="entry name" value="DYNEIN AXONEMAL HEAVY CHAIN 12"/>
    <property type="match status" value="1"/>
</dbReference>
<feature type="transmembrane region" description="Helical" evidence="1">
    <location>
        <begin position="49"/>
        <end position="72"/>
    </location>
</feature>
<dbReference type="Proteomes" id="UP000010556">
    <property type="component" value="Unassembled WGS sequence"/>
</dbReference>
<protein>
    <submittedName>
        <fullName evidence="3">Dynein heavy chain 17, axonemal</fullName>
    </submittedName>
</protein>
<reference evidence="4" key="1">
    <citation type="journal article" date="2013" name="Science">
        <title>Comparative analysis of bat genomes provides insight into the evolution of flight and immunity.</title>
        <authorList>
            <person name="Zhang G."/>
            <person name="Cowled C."/>
            <person name="Shi Z."/>
            <person name="Huang Z."/>
            <person name="Bishop-Lilly K.A."/>
            <person name="Fang X."/>
            <person name="Wynne J.W."/>
            <person name="Xiong Z."/>
            <person name="Baker M.L."/>
            <person name="Zhao W."/>
            <person name="Tachedjian M."/>
            <person name="Zhu Y."/>
            <person name="Zhou P."/>
            <person name="Jiang X."/>
            <person name="Ng J."/>
            <person name="Yang L."/>
            <person name="Wu L."/>
            <person name="Xiao J."/>
            <person name="Feng Y."/>
            <person name="Chen Y."/>
            <person name="Sun X."/>
            <person name="Zhang Y."/>
            <person name="Marsh G.A."/>
            <person name="Crameri G."/>
            <person name="Broder C.C."/>
            <person name="Frey K.G."/>
            <person name="Wang L.F."/>
            <person name="Wang J."/>
        </authorList>
    </citation>
    <scope>NUCLEOTIDE SEQUENCE [LARGE SCALE GENOMIC DNA]</scope>
</reference>
<keyword evidence="1" id="KW-1133">Transmembrane helix</keyword>
<dbReference type="EMBL" id="KB099688">
    <property type="protein sequence ID" value="ELK38011.1"/>
    <property type="molecule type" value="Genomic_DNA"/>
</dbReference>
<evidence type="ECO:0000313" key="3">
    <source>
        <dbReference type="EMBL" id="ELK38011.1"/>
    </source>
</evidence>
<dbReference type="AlphaFoldDB" id="L5MI30"/>
<dbReference type="Pfam" id="PF08385">
    <property type="entry name" value="DHC_N1"/>
    <property type="match status" value="1"/>
</dbReference>
<keyword evidence="1" id="KW-0472">Membrane</keyword>
<dbReference type="GO" id="GO:0045505">
    <property type="term" value="F:dynein intermediate chain binding"/>
    <property type="evidence" value="ECO:0007669"/>
    <property type="project" value="InterPro"/>
</dbReference>
<feature type="domain" description="Dynein heavy chain tail" evidence="2">
    <location>
        <begin position="103"/>
        <end position="447"/>
    </location>
</feature>
<dbReference type="GO" id="GO:0005858">
    <property type="term" value="C:axonemal dynein complex"/>
    <property type="evidence" value="ECO:0007669"/>
    <property type="project" value="TreeGrafter"/>
</dbReference>
<organism evidence="3 4">
    <name type="scientific">Myotis davidii</name>
    <name type="common">David's myotis</name>
    <dbReference type="NCBI Taxonomy" id="225400"/>
    <lineage>
        <taxon>Eukaryota</taxon>
        <taxon>Metazoa</taxon>
        <taxon>Chordata</taxon>
        <taxon>Craniata</taxon>
        <taxon>Vertebrata</taxon>
        <taxon>Euteleostomi</taxon>
        <taxon>Mammalia</taxon>
        <taxon>Eutheria</taxon>
        <taxon>Laurasiatheria</taxon>
        <taxon>Chiroptera</taxon>
        <taxon>Yangochiroptera</taxon>
        <taxon>Vespertilionidae</taxon>
        <taxon>Myotis</taxon>
    </lineage>
</organism>
<sequence>MTITPDARFEYLEGIAALLLRFKPDKWGKLLGAEESLALFTEFFDKPDVLVLVLTLNTAGMIVPCLGFPAALKTKGVYFIKKKPENISKTNIKGLPSLDSSLLHAIETIVIDWSHQIRDVLSKDSAQALLDGMHPLPRVEFEFWDTRLMNLQCIHDQLNRPKVNRIVEILEKAQSCYWPALQNVYLNVTDGLKEANDIVLHLKPLRILLEEMEQADFTALPTFIAKVLYTICLIWANSKHYNTPSRVIVILQEFCNQVMDMTRTYLGPDEVLKGLQGEIEEVLNGISLSVSVLKGLYRTYQFCCANMKLFFKVPSGAAGSGRAAQDKEPVPWEFPSSLAFSRMNSFFRRIQTIEDLYKTAIEFLKLEKIELGGVRGSILGSLVVQIHEEVFELVKVFIDCKYDPLDPEDSSFDNDYADFETKIQDLDRRLATIFCQAFDDGNFIESCAKHGGRGALEQLLTGFGAPSPSDRPAAPLPPLLVLSRPVATPSFYRAKGGSHGAVPPPAERDCTFFSPVRRPGGPRQSRWDSISTLFIS</sequence>
<name>L5MI30_MYODS</name>
<evidence type="ECO:0000259" key="2">
    <source>
        <dbReference type="Pfam" id="PF08385"/>
    </source>
</evidence>
<accession>L5MI30</accession>
<keyword evidence="4" id="KW-1185">Reference proteome</keyword>
<dbReference type="GO" id="GO:0007018">
    <property type="term" value="P:microtubule-based movement"/>
    <property type="evidence" value="ECO:0007669"/>
    <property type="project" value="InterPro"/>
</dbReference>
<dbReference type="InterPro" id="IPR026983">
    <property type="entry name" value="DHC"/>
</dbReference>